<organism evidence="4 5">
    <name type="scientific">Exocentrus adspersus</name>
    <dbReference type="NCBI Taxonomy" id="1586481"/>
    <lineage>
        <taxon>Eukaryota</taxon>
        <taxon>Metazoa</taxon>
        <taxon>Ecdysozoa</taxon>
        <taxon>Arthropoda</taxon>
        <taxon>Hexapoda</taxon>
        <taxon>Insecta</taxon>
        <taxon>Pterygota</taxon>
        <taxon>Neoptera</taxon>
        <taxon>Endopterygota</taxon>
        <taxon>Coleoptera</taxon>
        <taxon>Polyphaga</taxon>
        <taxon>Cucujiformia</taxon>
        <taxon>Chrysomeloidea</taxon>
        <taxon>Cerambycidae</taxon>
        <taxon>Lamiinae</taxon>
        <taxon>Acanthocinini</taxon>
        <taxon>Exocentrus</taxon>
    </lineage>
</organism>
<name>A0AAV8WGV0_9CUCU</name>
<dbReference type="Gene3D" id="3.15.10.30">
    <property type="entry name" value="Haemolymph juvenile hormone binding protein"/>
    <property type="match status" value="1"/>
</dbReference>
<evidence type="ECO:0000256" key="1">
    <source>
        <dbReference type="ARBA" id="ARBA00022729"/>
    </source>
</evidence>
<dbReference type="InterPro" id="IPR038606">
    <property type="entry name" value="To_sf"/>
</dbReference>
<comment type="caution">
    <text evidence="4">The sequence shown here is derived from an EMBL/GenBank/DDBJ whole genome shotgun (WGS) entry which is preliminary data.</text>
</comment>
<dbReference type="SMART" id="SM00700">
    <property type="entry name" value="JHBP"/>
    <property type="match status" value="1"/>
</dbReference>
<dbReference type="EMBL" id="JANEYG010000001">
    <property type="protein sequence ID" value="KAJ8925447.1"/>
    <property type="molecule type" value="Genomic_DNA"/>
</dbReference>
<accession>A0AAV8WGV0</accession>
<keyword evidence="5" id="KW-1185">Reference proteome</keyword>
<dbReference type="PANTHER" id="PTHR11008">
    <property type="entry name" value="PROTEIN TAKEOUT-LIKE PROTEIN"/>
    <property type="match status" value="1"/>
</dbReference>
<evidence type="ECO:0000313" key="4">
    <source>
        <dbReference type="EMBL" id="KAJ8925447.1"/>
    </source>
</evidence>
<dbReference type="PANTHER" id="PTHR11008:SF32">
    <property type="entry name" value="CIRCADIAN CLOCK-CONTROLLED PROTEIN DAYWAKE-RELATED"/>
    <property type="match status" value="1"/>
</dbReference>
<evidence type="ECO:0000256" key="2">
    <source>
        <dbReference type="ARBA" id="ARBA00023108"/>
    </source>
</evidence>
<evidence type="ECO:0000313" key="5">
    <source>
        <dbReference type="Proteomes" id="UP001159042"/>
    </source>
</evidence>
<sequence>MFTAPHFPRCKRTDPKMQECLLKATEEVRPYIREGIPDFLPGIEKFVIPEISMQQGTRAVNYKAYFRNLTLLGLDQYQFTRYEFVTKNLTLFIEVKLPYLYLDGQYEIDGNILFAPIKGDGHFHANITNSNCSVYHEVEIIKKKGVDYLKPTVTVPKMKVGTVVDYVFGGLFKDNVQLAEATNRVIKENLYVIIEEFTPAVEKVLAAIFDEIIFKSVTQIPYDKIYPK</sequence>
<dbReference type="Pfam" id="PF06585">
    <property type="entry name" value="JHBP"/>
    <property type="match status" value="1"/>
</dbReference>
<dbReference type="FunFam" id="3.15.10.30:FF:000001">
    <property type="entry name" value="Takeout-like protein 1"/>
    <property type="match status" value="1"/>
</dbReference>
<protein>
    <submittedName>
        <fullName evidence="4">Uncharacterized protein</fullName>
    </submittedName>
</protein>
<evidence type="ECO:0000256" key="3">
    <source>
        <dbReference type="ARBA" id="ARBA00060902"/>
    </source>
</evidence>
<gene>
    <name evidence="4" type="ORF">NQ315_009280</name>
</gene>
<reference evidence="4 5" key="1">
    <citation type="journal article" date="2023" name="Insect Mol. Biol.">
        <title>Genome sequencing provides insights into the evolution of gene families encoding plant cell wall-degrading enzymes in longhorned beetles.</title>
        <authorList>
            <person name="Shin N.R."/>
            <person name="Okamura Y."/>
            <person name="Kirsch R."/>
            <person name="Pauchet Y."/>
        </authorList>
    </citation>
    <scope>NUCLEOTIDE SEQUENCE [LARGE SCALE GENOMIC DNA]</scope>
    <source>
        <strain evidence="4">EAD_L_NR</strain>
    </source>
</reference>
<proteinExistence type="inferred from homology"/>
<dbReference type="GO" id="GO:0007623">
    <property type="term" value="P:circadian rhythm"/>
    <property type="evidence" value="ECO:0007669"/>
    <property type="project" value="UniProtKB-ARBA"/>
</dbReference>
<keyword evidence="2" id="KW-0090">Biological rhythms</keyword>
<keyword evidence="1" id="KW-0732">Signal</keyword>
<dbReference type="AlphaFoldDB" id="A0AAV8WGV0"/>
<dbReference type="GO" id="GO:0005615">
    <property type="term" value="C:extracellular space"/>
    <property type="evidence" value="ECO:0007669"/>
    <property type="project" value="TreeGrafter"/>
</dbReference>
<dbReference type="Proteomes" id="UP001159042">
    <property type="component" value="Unassembled WGS sequence"/>
</dbReference>
<comment type="similarity">
    <text evidence="3">Belongs to the TO family.</text>
</comment>
<dbReference type="InterPro" id="IPR010562">
    <property type="entry name" value="Haemolymph_juvenile_hormone-bd"/>
</dbReference>